<protein>
    <submittedName>
        <fullName evidence="8">MFS transporter</fullName>
    </submittedName>
</protein>
<feature type="region of interest" description="Disordered" evidence="5">
    <location>
        <begin position="491"/>
        <end position="516"/>
    </location>
</feature>
<evidence type="ECO:0000256" key="3">
    <source>
        <dbReference type="ARBA" id="ARBA00022989"/>
    </source>
</evidence>
<feature type="transmembrane region" description="Helical" evidence="6">
    <location>
        <begin position="380"/>
        <end position="400"/>
    </location>
</feature>
<dbReference type="InterPro" id="IPR020846">
    <property type="entry name" value="MFS_dom"/>
</dbReference>
<keyword evidence="4 6" id="KW-0472">Membrane</keyword>
<proteinExistence type="predicted"/>
<comment type="subcellular location">
    <subcellularLocation>
        <location evidence="1">Cell membrane</location>
        <topology evidence="1">Multi-pass membrane protein</topology>
    </subcellularLocation>
</comment>
<feature type="transmembrane region" description="Helical" evidence="6">
    <location>
        <begin position="160"/>
        <end position="180"/>
    </location>
</feature>
<dbReference type="SUPFAM" id="SSF103473">
    <property type="entry name" value="MFS general substrate transporter"/>
    <property type="match status" value="1"/>
</dbReference>
<dbReference type="PROSITE" id="PS50850">
    <property type="entry name" value="MFS"/>
    <property type="match status" value="1"/>
</dbReference>
<dbReference type="Gene3D" id="1.20.1250.20">
    <property type="entry name" value="MFS general substrate transporter like domains"/>
    <property type="match status" value="1"/>
</dbReference>
<dbReference type="CDD" id="cd17316">
    <property type="entry name" value="MFS_SV2_like"/>
    <property type="match status" value="1"/>
</dbReference>
<feature type="transmembrane region" description="Helical" evidence="6">
    <location>
        <begin position="34"/>
        <end position="59"/>
    </location>
</feature>
<feature type="transmembrane region" description="Helical" evidence="6">
    <location>
        <begin position="127"/>
        <end position="148"/>
    </location>
</feature>
<reference evidence="9" key="1">
    <citation type="journal article" date="2019" name="Int. J. Syst. Evol. Microbiol.">
        <title>The Global Catalogue of Microorganisms (GCM) 10K type strain sequencing project: providing services to taxonomists for standard genome sequencing and annotation.</title>
        <authorList>
            <consortium name="The Broad Institute Genomics Platform"/>
            <consortium name="The Broad Institute Genome Sequencing Center for Infectious Disease"/>
            <person name="Wu L."/>
            <person name="Ma J."/>
        </authorList>
    </citation>
    <scope>NUCLEOTIDE SEQUENCE [LARGE SCALE GENOMIC DNA]</scope>
    <source>
        <strain evidence="9">JCM 17938</strain>
    </source>
</reference>
<comment type="caution">
    <text evidence="8">The sequence shown here is derived from an EMBL/GenBank/DDBJ whole genome shotgun (WGS) entry which is preliminary data.</text>
</comment>
<feature type="transmembrane region" description="Helical" evidence="6">
    <location>
        <begin position="192"/>
        <end position="211"/>
    </location>
</feature>
<gene>
    <name evidence="8" type="ORF">GCM10023195_03670</name>
</gene>
<feature type="transmembrane region" description="Helical" evidence="6">
    <location>
        <begin position="102"/>
        <end position="121"/>
    </location>
</feature>
<feature type="domain" description="Major facilitator superfamily (MFS) profile" evidence="7">
    <location>
        <begin position="34"/>
        <end position="472"/>
    </location>
</feature>
<evidence type="ECO:0000256" key="6">
    <source>
        <dbReference type="SAM" id="Phobius"/>
    </source>
</evidence>
<feature type="transmembrane region" description="Helical" evidence="6">
    <location>
        <begin position="412"/>
        <end position="435"/>
    </location>
</feature>
<dbReference type="EMBL" id="BAABHJ010000001">
    <property type="protein sequence ID" value="GAA4601438.1"/>
    <property type="molecule type" value="Genomic_DNA"/>
</dbReference>
<evidence type="ECO:0000256" key="2">
    <source>
        <dbReference type="ARBA" id="ARBA00022692"/>
    </source>
</evidence>
<feature type="transmembrane region" description="Helical" evidence="6">
    <location>
        <begin position="71"/>
        <end position="90"/>
    </location>
</feature>
<dbReference type="Proteomes" id="UP001500212">
    <property type="component" value="Unassembled WGS sequence"/>
</dbReference>
<keyword evidence="2 6" id="KW-0812">Transmembrane</keyword>
<dbReference type="PANTHER" id="PTHR23508">
    <property type="entry name" value="CARBOXYLIC ACID TRANSPORTER PROTEIN HOMOLOG"/>
    <property type="match status" value="1"/>
</dbReference>
<evidence type="ECO:0000259" key="7">
    <source>
        <dbReference type="PROSITE" id="PS50850"/>
    </source>
</evidence>
<name>A0ABP8TEE6_9ACTN</name>
<dbReference type="InterPro" id="IPR036259">
    <property type="entry name" value="MFS_trans_sf"/>
</dbReference>
<dbReference type="Pfam" id="PF00083">
    <property type="entry name" value="Sugar_tr"/>
    <property type="match status" value="1"/>
</dbReference>
<sequence>MHETDDPASPPDVVRSLVPARIDRLPWSRFHTRMIVALGVAWVLDGLEIQIASIVGPVLQHHGTLGLSSRAVGFAATVYLLGEVAGALIFGRLSDRLGRRKLFIATLGLYLAANALTALSFNYGIFLLFRFIAGMGIGGEYAAIHSAIDELIPARYRGRVDLAVSGTYWFGAILASLGEYVLLNPHLLPQNLGWRIGFLIGPVIGVAIWTLRRTLPESPRWQLMHGRAEEAEETVAYIEREVEASGHRLPPVDESRYLDVHPHESVSFLTVGRTLFREYPSRSLLGATLMISQSFLYNAIFFTYGLVLSHFYGVADHDVPKYFFAFAAGNLLGPLLLGPLFDTIGRKRMISGTYLLSGTLLAVSGYLFKLGELSALTQTILWSVIFFIASAAASSGYLTVSEIFPLELRAQAIALFFAIAQVFGALGPTIFGSLIGDKDHPDPGRLFVAYLIAAGIMLVAGVVEAVYGVRAERASLEDVATPLSAARRAAEQVGHRLDPGSGTGPAGTGPTGTAGA</sequence>
<keyword evidence="9" id="KW-1185">Reference proteome</keyword>
<feature type="compositionally biased region" description="Gly residues" evidence="5">
    <location>
        <begin position="501"/>
        <end position="516"/>
    </location>
</feature>
<feature type="transmembrane region" description="Helical" evidence="6">
    <location>
        <begin position="349"/>
        <end position="368"/>
    </location>
</feature>
<evidence type="ECO:0000313" key="8">
    <source>
        <dbReference type="EMBL" id="GAA4601438.1"/>
    </source>
</evidence>
<feature type="transmembrane region" description="Helical" evidence="6">
    <location>
        <begin position="283"/>
        <end position="307"/>
    </location>
</feature>
<feature type="transmembrane region" description="Helical" evidence="6">
    <location>
        <begin position="447"/>
        <end position="467"/>
    </location>
</feature>
<accession>A0ABP8TEE6</accession>
<dbReference type="RefSeq" id="WP_345347062.1">
    <property type="nucleotide sequence ID" value="NZ_BAABHJ010000001.1"/>
</dbReference>
<feature type="transmembrane region" description="Helical" evidence="6">
    <location>
        <begin position="319"/>
        <end position="337"/>
    </location>
</feature>
<keyword evidence="3 6" id="KW-1133">Transmembrane helix</keyword>
<evidence type="ECO:0000256" key="4">
    <source>
        <dbReference type="ARBA" id="ARBA00023136"/>
    </source>
</evidence>
<dbReference type="InterPro" id="IPR005828">
    <property type="entry name" value="MFS_sugar_transport-like"/>
</dbReference>
<organism evidence="8 9">
    <name type="scientific">Actinoallomurus liliacearum</name>
    <dbReference type="NCBI Taxonomy" id="1080073"/>
    <lineage>
        <taxon>Bacteria</taxon>
        <taxon>Bacillati</taxon>
        <taxon>Actinomycetota</taxon>
        <taxon>Actinomycetes</taxon>
        <taxon>Streptosporangiales</taxon>
        <taxon>Thermomonosporaceae</taxon>
        <taxon>Actinoallomurus</taxon>
    </lineage>
</organism>
<dbReference type="PANTHER" id="PTHR23508:SF10">
    <property type="entry name" value="CARBOXYLIC ACID TRANSPORTER PROTEIN HOMOLOG"/>
    <property type="match status" value="1"/>
</dbReference>
<evidence type="ECO:0000256" key="1">
    <source>
        <dbReference type="ARBA" id="ARBA00004651"/>
    </source>
</evidence>
<evidence type="ECO:0000256" key="5">
    <source>
        <dbReference type="SAM" id="MobiDB-lite"/>
    </source>
</evidence>
<evidence type="ECO:0000313" key="9">
    <source>
        <dbReference type="Proteomes" id="UP001500212"/>
    </source>
</evidence>